<feature type="domain" description="Flagellar M-ring N-terminal" evidence="9">
    <location>
        <begin position="36"/>
        <end position="199"/>
    </location>
</feature>
<keyword evidence="6 8" id="KW-0998">Cell outer membrane</keyword>
<dbReference type="InterPro" id="IPR045851">
    <property type="entry name" value="AMP-bd_C_sf"/>
</dbReference>
<evidence type="ECO:0000259" key="9">
    <source>
        <dbReference type="Pfam" id="PF01514"/>
    </source>
</evidence>
<dbReference type="NCBIfam" id="TIGR02544">
    <property type="entry name" value="III_secr_YscJ"/>
    <property type="match status" value="1"/>
</dbReference>
<dbReference type="PANTHER" id="PTHR30046">
    <property type="entry name" value="FLAGELLAR M-RING PROTEIN"/>
    <property type="match status" value="1"/>
</dbReference>
<dbReference type="InterPro" id="IPR006182">
    <property type="entry name" value="FliF_N_dom"/>
</dbReference>
<keyword evidence="4 8" id="KW-0472">Membrane</keyword>
<dbReference type="Proteomes" id="UP000182944">
    <property type="component" value="Unassembled WGS sequence"/>
</dbReference>
<reference evidence="11" key="1">
    <citation type="submission" date="2016-10" db="EMBL/GenBank/DDBJ databases">
        <authorList>
            <person name="Varghese N."/>
            <person name="Submissions S."/>
        </authorList>
    </citation>
    <scope>NUCLEOTIDE SEQUENCE [LARGE SCALE GENOMIC DNA]</scope>
    <source>
        <strain evidence="11">DSM 29303</strain>
    </source>
</reference>
<keyword evidence="8" id="KW-1133">Transmembrane helix</keyword>
<dbReference type="PANTHER" id="PTHR30046:SF2">
    <property type="entry name" value="YOP PROTEINS TRANSLOCATION LIPOPROTEIN J"/>
    <property type="match status" value="1"/>
</dbReference>
<accession>A0A1H3AM85</accession>
<organism evidence="10 11">
    <name type="scientific">Paracoccus sanguinis</name>
    <dbReference type="NCBI Taxonomy" id="1545044"/>
    <lineage>
        <taxon>Bacteria</taxon>
        <taxon>Pseudomonadati</taxon>
        <taxon>Pseudomonadota</taxon>
        <taxon>Alphaproteobacteria</taxon>
        <taxon>Rhodobacterales</taxon>
        <taxon>Paracoccaceae</taxon>
        <taxon>Paracoccus</taxon>
    </lineage>
</organism>
<protein>
    <recommendedName>
        <fullName evidence="8">Lipoprotein</fullName>
    </recommendedName>
</protein>
<dbReference type="InterPro" id="IPR043427">
    <property type="entry name" value="YscJ/FliF"/>
</dbReference>
<dbReference type="GO" id="GO:0009306">
    <property type="term" value="P:protein secretion"/>
    <property type="evidence" value="ECO:0007669"/>
    <property type="project" value="InterPro"/>
</dbReference>
<sequence length="276" mass="28735">MPVPMFPPAPTGRPGRLPAAALALAALLMLAGCKTDLYTGLSEREANEMVAALSAGGIPAAKAPGTTGLTVTVDEARFAEAVDLLEARGLPARTYDSMGDVFRKEGLVSSPTEERARMIYALSQELSRTIAEIDGVQSARIHVVLPEADMLGRDVKPSSASVFVRYAPGSNVESYSTQIKLLVANSIEGLLYDNITVVMVPAEPARAEAAAQGVAAPVLVSVAGVWVHPASAARLWAMIGGLLALAALGFLTAGLPWLRARLRRRAGAALPGEGEA</sequence>
<dbReference type="GO" id="GO:0009279">
    <property type="term" value="C:cell outer membrane"/>
    <property type="evidence" value="ECO:0007669"/>
    <property type="project" value="UniProtKB-SubCell"/>
</dbReference>
<proteinExistence type="inferred from homology"/>
<dbReference type="STRING" id="1545044.SAMN05444276_104118"/>
<evidence type="ECO:0000256" key="6">
    <source>
        <dbReference type="ARBA" id="ARBA00023237"/>
    </source>
</evidence>
<dbReference type="Gene3D" id="3.30.70.1530">
    <property type="entry name" value="Hypothetical protein rpa1041"/>
    <property type="match status" value="1"/>
</dbReference>
<keyword evidence="3 8" id="KW-0732">Signal</keyword>
<dbReference type="Pfam" id="PF01514">
    <property type="entry name" value="YscJ_FliF"/>
    <property type="match status" value="1"/>
</dbReference>
<keyword evidence="7 8" id="KW-0449">Lipoprotein</keyword>
<dbReference type="Gene3D" id="3.30.300.30">
    <property type="match status" value="1"/>
</dbReference>
<keyword evidence="8" id="KW-0812">Transmembrane</keyword>
<keyword evidence="11" id="KW-1185">Reference proteome</keyword>
<evidence type="ECO:0000313" key="10">
    <source>
        <dbReference type="EMBL" id="SDX30274.1"/>
    </source>
</evidence>
<dbReference type="PRINTS" id="PR01338">
    <property type="entry name" value="TYPE3OMKPROT"/>
</dbReference>
<feature type="transmembrane region" description="Helical" evidence="8">
    <location>
        <begin position="235"/>
        <end position="258"/>
    </location>
</feature>
<evidence type="ECO:0000256" key="4">
    <source>
        <dbReference type="ARBA" id="ARBA00023136"/>
    </source>
</evidence>
<evidence type="ECO:0000256" key="8">
    <source>
        <dbReference type="RuleBase" id="RU364102"/>
    </source>
</evidence>
<evidence type="ECO:0000256" key="2">
    <source>
        <dbReference type="ARBA" id="ARBA00009509"/>
    </source>
</evidence>
<evidence type="ECO:0000256" key="3">
    <source>
        <dbReference type="ARBA" id="ARBA00022729"/>
    </source>
</evidence>
<comment type="similarity">
    <text evidence="2 8">Belongs to the YscJ lipoprotein family.</text>
</comment>
<comment type="subcellular location">
    <subcellularLocation>
        <location evidence="1">Cell outer membrane</location>
        <topology evidence="1">Lipid-anchor</topology>
    </subcellularLocation>
</comment>
<gene>
    <name evidence="10" type="ORF">SAMN05444276_104118</name>
</gene>
<evidence type="ECO:0000256" key="7">
    <source>
        <dbReference type="ARBA" id="ARBA00023288"/>
    </source>
</evidence>
<dbReference type="AlphaFoldDB" id="A0A1H3AM85"/>
<evidence type="ECO:0000313" key="11">
    <source>
        <dbReference type="Proteomes" id="UP000182944"/>
    </source>
</evidence>
<evidence type="ECO:0000256" key="1">
    <source>
        <dbReference type="ARBA" id="ARBA00004459"/>
    </source>
</evidence>
<dbReference type="InterPro" id="IPR003282">
    <property type="entry name" value="T3SS_SctJ"/>
</dbReference>
<evidence type="ECO:0000256" key="5">
    <source>
        <dbReference type="ARBA" id="ARBA00023139"/>
    </source>
</evidence>
<name>A0A1H3AM85_9RHOB</name>
<dbReference type="EMBL" id="FNNA01000004">
    <property type="protein sequence ID" value="SDX30274.1"/>
    <property type="molecule type" value="Genomic_DNA"/>
</dbReference>
<keyword evidence="5 8" id="KW-0564">Palmitate</keyword>